<proteinExistence type="predicted"/>
<dbReference type="EMBL" id="CP011545">
    <property type="protein sequence ID" value="AKK09043.1"/>
    <property type="molecule type" value="Genomic_DNA"/>
</dbReference>
<accession>A0A0G3HAU6</accession>
<keyword evidence="3" id="KW-1185">Reference proteome</keyword>
<reference evidence="3" key="2">
    <citation type="submission" date="2015-05" db="EMBL/GenBank/DDBJ databases">
        <title>Complete genome sequence of Corynebacterium testudinoris DSM 44614, recovered from necrotic lesions in the mouth of a tortoise.</title>
        <authorList>
            <person name="Ruckert C."/>
            <person name="Albersmeier A."/>
            <person name="Winkler A."/>
            <person name="Tauch A."/>
        </authorList>
    </citation>
    <scope>NUCLEOTIDE SEQUENCE [LARGE SCALE GENOMIC DNA]</scope>
    <source>
        <strain evidence="3">DSM 44614</strain>
    </source>
</reference>
<dbReference type="SUPFAM" id="SSF56300">
    <property type="entry name" value="Metallo-dependent phosphatases"/>
    <property type="match status" value="1"/>
</dbReference>
<dbReference type="Pfam" id="PF00149">
    <property type="entry name" value="Metallophos"/>
    <property type="match status" value="1"/>
</dbReference>
<sequence length="270" mass="30835">MPRTLWVVSDLHVTWPANRDRVERLRPAEPGDWLIVAGDVAEAIDVVVDTLVALRRRFSRVIWTPGNHELFARSSDRFRGRERYRVLVDLLREVGVDTPEDPYPVFGDVTVAPLFTLYDYSFRPPGLTAEQALAAAAKARATLDDVLFIAPYVNIPEWCRERVDYSRRRLDAVEGKTFLVNHWPLAVEPTQAMFHPEMALWCGTTLTRDFPRTYQAVAVAHGHLHMPRELTIDGVPHFDVSLGYPFEQAHHPRRPWPLPGLRIAQVDSST</sequence>
<evidence type="ECO:0000313" key="3">
    <source>
        <dbReference type="Proteomes" id="UP000035540"/>
    </source>
</evidence>
<dbReference type="KEGG" id="cted:CTEST_08065"/>
<dbReference type="CDD" id="cd00838">
    <property type="entry name" value="MPP_superfamily"/>
    <property type="match status" value="1"/>
</dbReference>
<evidence type="ECO:0000259" key="1">
    <source>
        <dbReference type="Pfam" id="PF00149"/>
    </source>
</evidence>
<keyword evidence="2" id="KW-0378">Hydrolase</keyword>
<dbReference type="InterPro" id="IPR029052">
    <property type="entry name" value="Metallo-depent_PP-like"/>
</dbReference>
<dbReference type="GO" id="GO:0016787">
    <property type="term" value="F:hydrolase activity"/>
    <property type="evidence" value="ECO:0007669"/>
    <property type="project" value="UniProtKB-KW"/>
</dbReference>
<feature type="domain" description="Calcineurin-like phosphoesterase" evidence="1">
    <location>
        <begin position="4"/>
        <end position="227"/>
    </location>
</feature>
<dbReference type="STRING" id="136857.CTEST_08065"/>
<dbReference type="Proteomes" id="UP000035540">
    <property type="component" value="Chromosome"/>
</dbReference>
<dbReference type="PANTHER" id="PTHR36492:SF2">
    <property type="entry name" value="[ACYL-CARRIER-PROTEIN] PHOSPHODIESTERASE PPTH"/>
    <property type="match status" value="1"/>
</dbReference>
<protein>
    <submittedName>
        <fullName evidence="2">Putative phosphohydrolase</fullName>
    </submittedName>
</protein>
<dbReference type="InterPro" id="IPR052963">
    <property type="entry name" value="Pantetheine_PDE"/>
</dbReference>
<organism evidence="2 3">
    <name type="scientific">Corynebacterium testudinoris</name>
    <dbReference type="NCBI Taxonomy" id="136857"/>
    <lineage>
        <taxon>Bacteria</taxon>
        <taxon>Bacillati</taxon>
        <taxon>Actinomycetota</taxon>
        <taxon>Actinomycetes</taxon>
        <taxon>Mycobacteriales</taxon>
        <taxon>Corynebacteriaceae</taxon>
        <taxon>Corynebacterium</taxon>
    </lineage>
</organism>
<dbReference type="InterPro" id="IPR004843">
    <property type="entry name" value="Calcineurin-like_PHP"/>
</dbReference>
<dbReference type="PANTHER" id="PTHR36492">
    <property type="match status" value="1"/>
</dbReference>
<dbReference type="AlphaFoldDB" id="A0A0G3HAU6"/>
<dbReference type="OrthoDB" id="9013891at2"/>
<evidence type="ECO:0000313" key="2">
    <source>
        <dbReference type="EMBL" id="AKK09043.1"/>
    </source>
</evidence>
<dbReference type="RefSeq" id="WP_047253297.1">
    <property type="nucleotide sequence ID" value="NZ_CP011545.1"/>
</dbReference>
<dbReference type="Gene3D" id="3.60.21.10">
    <property type="match status" value="1"/>
</dbReference>
<name>A0A0G3HAU6_9CORY</name>
<gene>
    <name evidence="2" type="ORF">CTEST_08065</name>
</gene>
<dbReference type="PATRIC" id="fig|136857.5.peg.1603"/>
<reference evidence="2 3" key="1">
    <citation type="journal article" date="2015" name="Genome Announc.">
        <title>Complete Genome Sequence of the Type Strain Corynebacterium testudinoris DSM 44614, Recovered from Necrotic Lesions in the Mouth of a Tortoise.</title>
        <authorList>
            <person name="Ruckert C."/>
            <person name="Kriete M."/>
            <person name="Jaenicke S."/>
            <person name="Winkler A."/>
            <person name="Tauch A."/>
        </authorList>
    </citation>
    <scope>NUCLEOTIDE SEQUENCE [LARGE SCALE GENOMIC DNA]</scope>
    <source>
        <strain evidence="2 3">DSM 44614</strain>
    </source>
</reference>